<dbReference type="AlphaFoldDB" id="A0A8J3D0H6"/>
<comment type="caution">
    <text evidence="1">The sequence shown here is derived from an EMBL/GenBank/DDBJ whole genome shotgun (WGS) entry which is preliminary data.</text>
</comment>
<proteinExistence type="predicted"/>
<name>A0A8J3D0H6_9BACT</name>
<dbReference type="Proteomes" id="UP000642809">
    <property type="component" value="Unassembled WGS sequence"/>
</dbReference>
<sequence length="89" mass="9714">MFSIMTALFKNFKIGMFALGAVALMMVAGWKFGHGGTEEVFSDKEVALENAFAGRGYGGVCCQAINRSCWHPIGMNFPDSLWYGGYSIC</sequence>
<gene>
    <name evidence="1" type="ORF">GCM10008106_36310</name>
</gene>
<reference evidence="1" key="1">
    <citation type="journal article" date="2014" name="Int. J. Syst. Evol. Microbiol.">
        <title>Complete genome sequence of Corynebacterium casei LMG S-19264T (=DSM 44701T), isolated from a smear-ripened cheese.</title>
        <authorList>
            <consortium name="US DOE Joint Genome Institute (JGI-PGF)"/>
            <person name="Walter F."/>
            <person name="Albersmeier A."/>
            <person name="Kalinowski J."/>
            <person name="Ruckert C."/>
        </authorList>
    </citation>
    <scope>NUCLEOTIDE SEQUENCE</scope>
    <source>
        <strain evidence="1">KCTC 23224</strain>
    </source>
</reference>
<accession>A0A8J3D0H6</accession>
<dbReference type="EMBL" id="BMYF01000030">
    <property type="protein sequence ID" value="GHB52367.1"/>
    <property type="molecule type" value="Genomic_DNA"/>
</dbReference>
<evidence type="ECO:0000313" key="2">
    <source>
        <dbReference type="Proteomes" id="UP000642809"/>
    </source>
</evidence>
<reference evidence="1" key="2">
    <citation type="submission" date="2020-09" db="EMBL/GenBank/DDBJ databases">
        <authorList>
            <person name="Sun Q."/>
            <person name="Kim S."/>
        </authorList>
    </citation>
    <scope>NUCLEOTIDE SEQUENCE</scope>
    <source>
        <strain evidence="1">KCTC 23224</strain>
    </source>
</reference>
<keyword evidence="2" id="KW-1185">Reference proteome</keyword>
<protein>
    <submittedName>
        <fullName evidence="1">Uncharacterized protein</fullName>
    </submittedName>
</protein>
<organism evidence="1 2">
    <name type="scientific">Mongoliitalea lutea</name>
    <dbReference type="NCBI Taxonomy" id="849756"/>
    <lineage>
        <taxon>Bacteria</taxon>
        <taxon>Pseudomonadati</taxon>
        <taxon>Bacteroidota</taxon>
        <taxon>Cytophagia</taxon>
        <taxon>Cytophagales</taxon>
        <taxon>Cyclobacteriaceae</taxon>
        <taxon>Mongoliitalea</taxon>
    </lineage>
</organism>
<evidence type="ECO:0000313" key="1">
    <source>
        <dbReference type="EMBL" id="GHB52367.1"/>
    </source>
</evidence>